<dbReference type="SUPFAM" id="SSF47413">
    <property type="entry name" value="lambda repressor-like DNA-binding domains"/>
    <property type="match status" value="1"/>
</dbReference>
<dbReference type="Gene3D" id="1.10.260.40">
    <property type="entry name" value="lambda repressor-like DNA-binding domains"/>
    <property type="match status" value="1"/>
</dbReference>
<dbReference type="Pfam" id="PF07883">
    <property type="entry name" value="Cupin_2"/>
    <property type="match status" value="1"/>
</dbReference>
<dbReference type="SUPFAM" id="SSF51182">
    <property type="entry name" value="RmlC-like cupins"/>
    <property type="match status" value="1"/>
</dbReference>
<dbReference type="InterPro" id="IPR014710">
    <property type="entry name" value="RmlC-like_jellyroll"/>
</dbReference>
<accession>A0A918KQ85</accession>
<organism evidence="3 4">
    <name type="scientific">Saccharospirillum salsuginis</name>
    <dbReference type="NCBI Taxonomy" id="418750"/>
    <lineage>
        <taxon>Bacteria</taxon>
        <taxon>Pseudomonadati</taxon>
        <taxon>Pseudomonadota</taxon>
        <taxon>Gammaproteobacteria</taxon>
        <taxon>Oceanospirillales</taxon>
        <taxon>Saccharospirillaceae</taxon>
        <taxon>Saccharospirillum</taxon>
    </lineage>
</organism>
<dbReference type="CDD" id="cd00093">
    <property type="entry name" value="HTH_XRE"/>
    <property type="match status" value="1"/>
</dbReference>
<dbReference type="InterPro" id="IPR010982">
    <property type="entry name" value="Lambda_DNA-bd_dom_sf"/>
</dbReference>
<dbReference type="GO" id="GO:0003677">
    <property type="term" value="F:DNA binding"/>
    <property type="evidence" value="ECO:0007669"/>
    <property type="project" value="UniProtKB-KW"/>
</dbReference>
<dbReference type="GO" id="GO:0003700">
    <property type="term" value="F:DNA-binding transcription factor activity"/>
    <property type="evidence" value="ECO:0007669"/>
    <property type="project" value="TreeGrafter"/>
</dbReference>
<dbReference type="PANTHER" id="PTHR46797">
    <property type="entry name" value="HTH-TYPE TRANSCRIPTIONAL REGULATOR"/>
    <property type="match status" value="1"/>
</dbReference>
<dbReference type="InterPro" id="IPR011051">
    <property type="entry name" value="RmlC_Cupin_sf"/>
</dbReference>
<dbReference type="SMART" id="SM00530">
    <property type="entry name" value="HTH_XRE"/>
    <property type="match status" value="1"/>
</dbReference>
<dbReference type="AlphaFoldDB" id="A0A918KQ85"/>
<evidence type="ECO:0000313" key="4">
    <source>
        <dbReference type="Proteomes" id="UP000626148"/>
    </source>
</evidence>
<dbReference type="Pfam" id="PF01381">
    <property type="entry name" value="HTH_3"/>
    <property type="match status" value="1"/>
</dbReference>
<gene>
    <name evidence="3" type="ORF">GCM10007392_44080</name>
</gene>
<dbReference type="CDD" id="cd02209">
    <property type="entry name" value="cupin_XRE_C"/>
    <property type="match status" value="1"/>
</dbReference>
<reference evidence="3" key="2">
    <citation type="submission" date="2020-09" db="EMBL/GenBank/DDBJ databases">
        <authorList>
            <person name="Sun Q."/>
            <person name="Kim S."/>
        </authorList>
    </citation>
    <scope>NUCLEOTIDE SEQUENCE</scope>
    <source>
        <strain evidence="3">KCTC 22169</strain>
    </source>
</reference>
<evidence type="ECO:0000313" key="3">
    <source>
        <dbReference type="EMBL" id="GGX71897.1"/>
    </source>
</evidence>
<keyword evidence="1" id="KW-0238">DNA-binding</keyword>
<dbReference type="PROSITE" id="PS50943">
    <property type="entry name" value="HTH_CROC1"/>
    <property type="match status" value="1"/>
</dbReference>
<dbReference type="InterPro" id="IPR050807">
    <property type="entry name" value="TransReg_Diox_bact_type"/>
</dbReference>
<dbReference type="InterPro" id="IPR001387">
    <property type="entry name" value="Cro/C1-type_HTH"/>
</dbReference>
<protein>
    <submittedName>
        <fullName evidence="3">XRE family transcriptional regulator</fullName>
    </submittedName>
</protein>
<dbReference type="PANTHER" id="PTHR46797:SF1">
    <property type="entry name" value="METHYLPHOSPHONATE SYNTHASE"/>
    <property type="match status" value="1"/>
</dbReference>
<feature type="domain" description="HTH cro/C1-type" evidence="2">
    <location>
        <begin position="20"/>
        <end position="74"/>
    </location>
</feature>
<reference evidence="3" key="1">
    <citation type="journal article" date="2014" name="Int. J. Syst. Evol. Microbiol.">
        <title>Complete genome sequence of Corynebacterium casei LMG S-19264T (=DSM 44701T), isolated from a smear-ripened cheese.</title>
        <authorList>
            <consortium name="US DOE Joint Genome Institute (JGI-PGF)"/>
            <person name="Walter F."/>
            <person name="Albersmeier A."/>
            <person name="Kalinowski J."/>
            <person name="Ruckert C."/>
        </authorList>
    </citation>
    <scope>NUCLEOTIDE SEQUENCE</scope>
    <source>
        <strain evidence="3">KCTC 22169</strain>
    </source>
</reference>
<name>A0A918KQ85_9GAMM</name>
<comment type="caution">
    <text evidence="3">The sequence shown here is derived from an EMBL/GenBank/DDBJ whole genome shotgun (WGS) entry which is preliminary data.</text>
</comment>
<sequence length="198" mass="21204">MNPQLSDSEAGTTLLSGSRIRELRRRAGMTLQALSDQAGISVGFLSQVERGKGTPSLGTLAQLAAALGVSIEYFISTPKATDSITRSDERPRFAVADSSLQYERISTDLPGGQLTSLIIHIPVGYESELTSHPGEELILMLEGAVKQTLGDSTFTLHAGDSLHFMGDTPHQFANIGDVPVKMLWTGTSPRLKGPQPSR</sequence>
<dbReference type="InterPro" id="IPR013096">
    <property type="entry name" value="Cupin_2"/>
</dbReference>
<dbReference type="EMBL" id="BMXR01000015">
    <property type="protein sequence ID" value="GGX71897.1"/>
    <property type="molecule type" value="Genomic_DNA"/>
</dbReference>
<proteinExistence type="predicted"/>
<dbReference type="Proteomes" id="UP000626148">
    <property type="component" value="Unassembled WGS sequence"/>
</dbReference>
<evidence type="ECO:0000256" key="1">
    <source>
        <dbReference type="ARBA" id="ARBA00023125"/>
    </source>
</evidence>
<dbReference type="GO" id="GO:0005829">
    <property type="term" value="C:cytosol"/>
    <property type="evidence" value="ECO:0007669"/>
    <property type="project" value="TreeGrafter"/>
</dbReference>
<keyword evidence="4" id="KW-1185">Reference proteome</keyword>
<evidence type="ECO:0000259" key="2">
    <source>
        <dbReference type="PROSITE" id="PS50943"/>
    </source>
</evidence>
<dbReference type="RefSeq" id="WP_189612869.1">
    <property type="nucleotide sequence ID" value="NZ_BMXR01000015.1"/>
</dbReference>
<dbReference type="Gene3D" id="2.60.120.10">
    <property type="entry name" value="Jelly Rolls"/>
    <property type="match status" value="1"/>
</dbReference>